<organism evidence="1 2">
    <name type="scientific">Channa argus</name>
    <name type="common">Northern snakehead</name>
    <name type="synonym">Ophicephalus argus</name>
    <dbReference type="NCBI Taxonomy" id="215402"/>
    <lineage>
        <taxon>Eukaryota</taxon>
        <taxon>Metazoa</taxon>
        <taxon>Chordata</taxon>
        <taxon>Craniata</taxon>
        <taxon>Vertebrata</taxon>
        <taxon>Euteleostomi</taxon>
        <taxon>Actinopterygii</taxon>
        <taxon>Neopterygii</taxon>
        <taxon>Teleostei</taxon>
        <taxon>Neoteleostei</taxon>
        <taxon>Acanthomorphata</taxon>
        <taxon>Anabantaria</taxon>
        <taxon>Anabantiformes</taxon>
        <taxon>Channoidei</taxon>
        <taxon>Channidae</taxon>
        <taxon>Channa</taxon>
    </lineage>
</organism>
<reference evidence="1 2" key="1">
    <citation type="submission" date="2019-02" db="EMBL/GenBank/DDBJ databases">
        <title>Opniocepnalus argus genome.</title>
        <authorList>
            <person name="Zhou C."/>
            <person name="Xiao S."/>
        </authorList>
    </citation>
    <scope>NUCLEOTIDE SEQUENCE [LARGE SCALE GENOMIC DNA]</scope>
    <source>
        <strain evidence="1">OARG1902GOOAL</strain>
        <tissue evidence="1">Muscle</tissue>
    </source>
</reference>
<evidence type="ECO:0000313" key="2">
    <source>
        <dbReference type="Proteomes" id="UP000503349"/>
    </source>
</evidence>
<sequence>MCLSDFAHCGLNQSLLCSWIYTDTMQSIDHNWLEGSNMMAFFTDQYCSIKALAAMHI</sequence>
<evidence type="ECO:0000313" key="1">
    <source>
        <dbReference type="EMBL" id="KAF3696636.1"/>
    </source>
</evidence>
<name>A0A6G1Q371_CHAAH</name>
<dbReference type="Proteomes" id="UP000503349">
    <property type="component" value="Chromosome 12"/>
</dbReference>
<dbReference type="EMBL" id="CM015723">
    <property type="protein sequence ID" value="KAF3696636.1"/>
    <property type="molecule type" value="Genomic_DNA"/>
</dbReference>
<dbReference type="AlphaFoldDB" id="A0A6G1Q371"/>
<accession>A0A6G1Q371</accession>
<reference evidence="2" key="2">
    <citation type="submission" date="2019-02" db="EMBL/GenBank/DDBJ databases">
        <title>Opniocepnalus argus Var Kimnra genome.</title>
        <authorList>
            <person name="Zhou C."/>
            <person name="Xiao S."/>
        </authorList>
    </citation>
    <scope>NUCLEOTIDE SEQUENCE [LARGE SCALE GENOMIC DNA]</scope>
</reference>
<proteinExistence type="predicted"/>
<gene>
    <name evidence="1" type="ORF">EXN66_Car012314</name>
</gene>
<keyword evidence="2" id="KW-1185">Reference proteome</keyword>
<protein>
    <submittedName>
        <fullName evidence="1">Uncharacterized protein</fullName>
    </submittedName>
</protein>